<protein>
    <submittedName>
        <fullName evidence="2">TnsA endonuclease C terminal</fullName>
    </submittedName>
</protein>
<evidence type="ECO:0000313" key="2">
    <source>
        <dbReference type="EMBL" id="SHN23194.1"/>
    </source>
</evidence>
<dbReference type="Proteomes" id="UP000183983">
    <property type="component" value="Unassembled WGS sequence"/>
</dbReference>
<dbReference type="STRING" id="1190415.SAMN05216593_115135"/>
<name>A0A1M7PZT8_9PSED</name>
<keyword evidence="2" id="KW-0378">Hydrolase</keyword>
<keyword evidence="2" id="KW-0255">Endonuclease</keyword>
<accession>A0A1M7PZT8</accession>
<organism evidence="2 3">
    <name type="scientific">Pseudomonas asturiensis</name>
    <dbReference type="NCBI Taxonomy" id="1190415"/>
    <lineage>
        <taxon>Bacteria</taxon>
        <taxon>Pseudomonadati</taxon>
        <taxon>Pseudomonadota</taxon>
        <taxon>Gammaproteobacteria</taxon>
        <taxon>Pseudomonadales</taxon>
        <taxon>Pseudomonadaceae</taxon>
        <taxon>Pseudomonas</taxon>
    </lineage>
</organism>
<feature type="domain" description="TnsA endonuclease N-terminal" evidence="1">
    <location>
        <begin position="10"/>
        <end position="90"/>
    </location>
</feature>
<gene>
    <name evidence="2" type="ORF">SAMN05216593_115135</name>
</gene>
<dbReference type="AlphaFoldDB" id="A0A1M7PZT8"/>
<keyword evidence="2" id="KW-0540">Nuclease</keyword>
<proteinExistence type="predicted"/>
<evidence type="ECO:0000313" key="3">
    <source>
        <dbReference type="Proteomes" id="UP000183983"/>
    </source>
</evidence>
<evidence type="ECO:0000259" key="1">
    <source>
        <dbReference type="Pfam" id="PF08722"/>
    </source>
</evidence>
<sequence length="182" mass="21170">MEILRFDLRIEGFVAQPLAVEYIDSTGRKRSYTPDGLIRFKAAPYQIEPVLFEVKFREDFRKNWRTLAPKFRAAKNYCKALGWRFEVFTEREIRTPYLANVKFLWPYLAREPSADAKALILKTLWDLDEADPDLLLCALCYNLTNRARMIPAVWHLIANGAIGCDLDHPLTMRSPIWAAQDC</sequence>
<dbReference type="InterPro" id="IPR014833">
    <property type="entry name" value="TnsA_N"/>
</dbReference>
<dbReference type="EMBL" id="FRDA01000015">
    <property type="protein sequence ID" value="SHN23194.1"/>
    <property type="molecule type" value="Genomic_DNA"/>
</dbReference>
<dbReference type="GO" id="GO:0004519">
    <property type="term" value="F:endonuclease activity"/>
    <property type="evidence" value="ECO:0007669"/>
    <property type="project" value="UniProtKB-KW"/>
</dbReference>
<dbReference type="Pfam" id="PF08722">
    <property type="entry name" value="Tn7_TnsA-like_N"/>
    <property type="match status" value="1"/>
</dbReference>
<reference evidence="2 3" key="1">
    <citation type="submission" date="2016-11" db="EMBL/GenBank/DDBJ databases">
        <authorList>
            <person name="Jaros S."/>
            <person name="Januszkiewicz K."/>
            <person name="Wedrychowicz H."/>
        </authorList>
    </citation>
    <scope>NUCLEOTIDE SEQUENCE [LARGE SCALE GENOMIC DNA]</scope>
    <source>
        <strain evidence="2 3">LMG 26898</strain>
    </source>
</reference>